<dbReference type="EMBL" id="MGHA01000018">
    <property type="protein sequence ID" value="OGM60291.1"/>
    <property type="molecule type" value="Genomic_DNA"/>
</dbReference>
<dbReference type="InterPro" id="IPR011854">
    <property type="entry name" value="HypE"/>
</dbReference>
<feature type="domain" description="PurM-like N-terminal" evidence="2">
    <location>
        <begin position="41"/>
        <end position="152"/>
    </location>
</feature>
<dbReference type="GO" id="GO:0051604">
    <property type="term" value="P:protein maturation"/>
    <property type="evidence" value="ECO:0007669"/>
    <property type="project" value="TreeGrafter"/>
</dbReference>
<dbReference type="STRING" id="1802514.A2955_03395"/>
<accession>A0A1F8B8F1</accession>
<organism evidence="4 5">
    <name type="scientific">Candidatus Woesebacteria bacterium RIFCSPLOWO2_01_FULL_37_19</name>
    <dbReference type="NCBI Taxonomy" id="1802514"/>
    <lineage>
        <taxon>Bacteria</taxon>
        <taxon>Candidatus Woeseibacteriota</taxon>
    </lineage>
</organism>
<comment type="caution">
    <text evidence="4">The sequence shown here is derived from an EMBL/GenBank/DDBJ whole genome shotgun (WGS) entry which is preliminary data.</text>
</comment>
<evidence type="ECO:0000256" key="1">
    <source>
        <dbReference type="ARBA" id="ARBA00006243"/>
    </source>
</evidence>
<dbReference type="PIRSF" id="PIRSF005644">
    <property type="entry name" value="Hdrgns_mtr_HypE"/>
    <property type="match status" value="1"/>
</dbReference>
<dbReference type="PANTHER" id="PTHR30303:SF0">
    <property type="entry name" value="CARBAMOYL DEHYDRATASE HYPE"/>
    <property type="match status" value="1"/>
</dbReference>
<comment type="similarity">
    <text evidence="1">Belongs to the HypE family.</text>
</comment>
<gene>
    <name evidence="4" type="ORF">A2955_03395</name>
</gene>
<dbReference type="Pfam" id="PF00586">
    <property type="entry name" value="AIRS"/>
    <property type="match status" value="1"/>
</dbReference>
<dbReference type="PANTHER" id="PTHR30303">
    <property type="entry name" value="HYDROGENASE ISOENZYMES FORMATION PROTEIN HYPE"/>
    <property type="match status" value="1"/>
</dbReference>
<evidence type="ECO:0000259" key="3">
    <source>
        <dbReference type="Pfam" id="PF02769"/>
    </source>
</evidence>
<dbReference type="InterPro" id="IPR036921">
    <property type="entry name" value="PurM-like_N_sf"/>
</dbReference>
<dbReference type="Gene3D" id="3.30.1330.10">
    <property type="entry name" value="PurM-like, N-terminal domain"/>
    <property type="match status" value="1"/>
</dbReference>
<dbReference type="CDD" id="cd02197">
    <property type="entry name" value="HypE"/>
    <property type="match status" value="1"/>
</dbReference>
<dbReference type="InterPro" id="IPR010918">
    <property type="entry name" value="PurM-like_C_dom"/>
</dbReference>
<evidence type="ECO:0000313" key="5">
    <source>
        <dbReference type="Proteomes" id="UP000177501"/>
    </source>
</evidence>
<reference evidence="4 5" key="1">
    <citation type="journal article" date="2016" name="Nat. Commun.">
        <title>Thousands of microbial genomes shed light on interconnected biogeochemical processes in an aquifer system.</title>
        <authorList>
            <person name="Anantharaman K."/>
            <person name="Brown C.T."/>
            <person name="Hug L.A."/>
            <person name="Sharon I."/>
            <person name="Castelle C.J."/>
            <person name="Probst A.J."/>
            <person name="Thomas B.C."/>
            <person name="Singh A."/>
            <person name="Wilkins M.J."/>
            <person name="Karaoz U."/>
            <person name="Brodie E.L."/>
            <person name="Williams K.H."/>
            <person name="Hubbard S.S."/>
            <person name="Banfield J.F."/>
        </authorList>
    </citation>
    <scope>NUCLEOTIDE SEQUENCE [LARGE SCALE GENOMIC DNA]</scope>
</reference>
<dbReference type="Proteomes" id="UP000177501">
    <property type="component" value="Unassembled WGS sequence"/>
</dbReference>
<protein>
    <submittedName>
        <fullName evidence="4">Hydrogenase expression/formation protein HypE</fullName>
    </submittedName>
</protein>
<evidence type="ECO:0000259" key="2">
    <source>
        <dbReference type="Pfam" id="PF00586"/>
    </source>
</evidence>
<dbReference type="AlphaFoldDB" id="A0A1F8B8F1"/>
<dbReference type="Gene3D" id="3.90.650.10">
    <property type="entry name" value="PurM-like C-terminal domain"/>
    <property type="match status" value="1"/>
</dbReference>
<dbReference type="InterPro" id="IPR036676">
    <property type="entry name" value="PurM-like_C_sf"/>
</dbReference>
<evidence type="ECO:0000313" key="4">
    <source>
        <dbReference type="EMBL" id="OGM60291.1"/>
    </source>
</evidence>
<dbReference type="NCBIfam" id="TIGR02124">
    <property type="entry name" value="hypE"/>
    <property type="match status" value="1"/>
</dbReference>
<proteinExistence type="inferred from homology"/>
<name>A0A1F8B8F1_9BACT</name>
<dbReference type="SUPFAM" id="SSF56042">
    <property type="entry name" value="PurM C-terminal domain-like"/>
    <property type="match status" value="1"/>
</dbReference>
<sequence length="342" mass="37081">MSTKKKERIVLEHGTGGLLSQKLVSEFIVSILSDLYLGKMEDSAILNLDTKAIAMTTDSFVVDPIFFGNGNIGKISICGTVNDLAVSGAKPMYITLSLVMEEGLALADLSKILKSIHDTAKEANVQIVAGDTKVVRKGEGDKIFINTSGVGTFGNNRERLTIPLIQTGDDIIVTGNIGNHSIHILSLREGLGYESRVLSDCAPLNHMIDEVVERAGKGKVHLMRDLTRGGLGASLNEIAFGCKRNIEINLDQIPVQYETRMASDMLGVNPIYLANEGTLVIFCDPKSTSQILKTLKANKYGLNSQLVGKVSKNKESVVFGIDKEGEKTVIENLYGQELPRLC</sequence>
<dbReference type="InterPro" id="IPR016188">
    <property type="entry name" value="PurM-like_N"/>
</dbReference>
<feature type="domain" description="PurM-like C-terminal" evidence="3">
    <location>
        <begin position="167"/>
        <end position="318"/>
    </location>
</feature>
<dbReference type="SUPFAM" id="SSF55326">
    <property type="entry name" value="PurM N-terminal domain-like"/>
    <property type="match status" value="1"/>
</dbReference>
<dbReference type="Pfam" id="PF02769">
    <property type="entry name" value="AIRS_C"/>
    <property type="match status" value="1"/>
</dbReference>